<sequence>MSLPLRIQRDIAVNVTIDEFIWPALDMSTAFFGTNYTQQRFSQIDQPLWMGYKRIILDLYWNSSHWQLCPTTLHNTCPFTFTDYVLALNGYLESTAVTTNPIQTNLITLILNLHNNSTAKTTTDLSSIILRSVSPFRIYTPSNLTLDRVNTTLLSQVVEDLKWPPLLYIIKQKVQLLIGLGETSSSFSVSMRDKSLIFGQRTLTNTVERYHCQQNPTSWTFVSDAQVPFTYNTSSDLVRCGYSPVFTHSVTPTDILSTEGMVLVGGQSTDK</sequence>
<keyword evidence="4" id="KW-1133">Transmembrane helix</keyword>
<dbReference type="Pfam" id="PF25506">
    <property type="entry name" value="TIM-barrel_MTC6"/>
    <property type="match status" value="1"/>
</dbReference>
<keyword evidence="2" id="KW-0812">Transmembrane</keyword>
<dbReference type="Proteomes" id="UP001476247">
    <property type="component" value="Unassembled WGS sequence"/>
</dbReference>
<evidence type="ECO:0000256" key="1">
    <source>
        <dbReference type="ARBA" id="ARBA00004479"/>
    </source>
</evidence>
<evidence type="ECO:0000256" key="2">
    <source>
        <dbReference type="ARBA" id="ARBA00022692"/>
    </source>
</evidence>
<comment type="subcellular location">
    <subcellularLocation>
        <location evidence="1">Membrane</location>
        <topology evidence="1">Single-pass type I membrane protein</topology>
    </subcellularLocation>
</comment>
<evidence type="ECO:0000259" key="10">
    <source>
        <dbReference type="Pfam" id="PF25506"/>
    </source>
</evidence>
<protein>
    <recommendedName>
        <fullName evidence="9">Maintenance of telomere capping protein 6</fullName>
    </recommendedName>
</protein>
<comment type="function">
    <text evidence="7">May be involved in telomere capping.</text>
</comment>
<organism evidence="11 12">
    <name type="scientific">Helicostylum pulchrum</name>
    <dbReference type="NCBI Taxonomy" id="562976"/>
    <lineage>
        <taxon>Eukaryota</taxon>
        <taxon>Fungi</taxon>
        <taxon>Fungi incertae sedis</taxon>
        <taxon>Mucoromycota</taxon>
        <taxon>Mucoromycotina</taxon>
        <taxon>Mucoromycetes</taxon>
        <taxon>Mucorales</taxon>
        <taxon>Mucorineae</taxon>
        <taxon>Mucoraceae</taxon>
        <taxon>Helicostylum</taxon>
    </lineage>
</organism>
<evidence type="ECO:0000313" key="11">
    <source>
        <dbReference type="EMBL" id="GAA5799955.1"/>
    </source>
</evidence>
<feature type="domain" description="MTC6 partial TIM-barrel" evidence="10">
    <location>
        <begin position="4"/>
        <end position="255"/>
    </location>
</feature>
<evidence type="ECO:0000256" key="8">
    <source>
        <dbReference type="ARBA" id="ARBA00038159"/>
    </source>
</evidence>
<evidence type="ECO:0000256" key="7">
    <source>
        <dbReference type="ARBA" id="ARBA00037703"/>
    </source>
</evidence>
<keyword evidence="3" id="KW-0732">Signal</keyword>
<evidence type="ECO:0000313" key="12">
    <source>
        <dbReference type="Proteomes" id="UP001476247"/>
    </source>
</evidence>
<dbReference type="PANTHER" id="PTHR35518:SF2">
    <property type="entry name" value="MAINTENANCE OF TELOMERE CAPPING PROTEIN 6"/>
    <property type="match status" value="1"/>
</dbReference>
<evidence type="ECO:0000256" key="9">
    <source>
        <dbReference type="ARBA" id="ARBA00039865"/>
    </source>
</evidence>
<evidence type="ECO:0000256" key="4">
    <source>
        <dbReference type="ARBA" id="ARBA00022989"/>
    </source>
</evidence>
<dbReference type="EMBL" id="BAABUJ010000014">
    <property type="protein sequence ID" value="GAA5799955.1"/>
    <property type="molecule type" value="Genomic_DNA"/>
</dbReference>
<evidence type="ECO:0000256" key="3">
    <source>
        <dbReference type="ARBA" id="ARBA00022729"/>
    </source>
</evidence>
<dbReference type="InterPro" id="IPR051008">
    <property type="entry name" value="Telomere_Capping_Maintenance"/>
</dbReference>
<dbReference type="InterPro" id="IPR057530">
    <property type="entry name" value="TIM-barrel_MTC6"/>
</dbReference>
<keyword evidence="12" id="KW-1185">Reference proteome</keyword>
<evidence type="ECO:0000256" key="6">
    <source>
        <dbReference type="ARBA" id="ARBA00023180"/>
    </source>
</evidence>
<comment type="similarity">
    <text evidence="8">Belongs to the MTC6 family.</text>
</comment>
<reference evidence="11 12" key="1">
    <citation type="submission" date="2024-04" db="EMBL/GenBank/DDBJ databases">
        <title>genome sequences of Mucor flavus KT1a and Helicostylum pulchrum KT1b strains isolation_sourced from the surface of a dry-aged beef.</title>
        <authorList>
            <person name="Toyotome T."/>
            <person name="Hosono M."/>
            <person name="Torimaru M."/>
            <person name="Fukuda K."/>
            <person name="Mikami N."/>
        </authorList>
    </citation>
    <scope>NUCLEOTIDE SEQUENCE [LARGE SCALE GENOMIC DNA]</scope>
    <source>
        <strain evidence="11 12">KT1b</strain>
    </source>
</reference>
<comment type="caution">
    <text evidence="11">The sequence shown here is derived from an EMBL/GenBank/DDBJ whole genome shotgun (WGS) entry which is preliminary data.</text>
</comment>
<evidence type="ECO:0000256" key="5">
    <source>
        <dbReference type="ARBA" id="ARBA00023136"/>
    </source>
</evidence>
<accession>A0ABP9Y068</accession>
<keyword evidence="6" id="KW-0325">Glycoprotein</keyword>
<proteinExistence type="inferred from homology"/>
<name>A0ABP9Y068_9FUNG</name>
<dbReference type="PANTHER" id="PTHR35518">
    <property type="entry name" value="MAINTENANCE OF TELOMOERE CAPPING"/>
    <property type="match status" value="1"/>
</dbReference>
<keyword evidence="5" id="KW-0472">Membrane</keyword>
<gene>
    <name evidence="11" type="ORF">HPULCUR_005376</name>
</gene>